<evidence type="ECO:0000256" key="6">
    <source>
        <dbReference type="SAM" id="Phobius"/>
    </source>
</evidence>
<dbReference type="GO" id="GO:0007165">
    <property type="term" value="P:signal transduction"/>
    <property type="evidence" value="ECO:0007669"/>
    <property type="project" value="UniProtKB-KW"/>
</dbReference>
<dbReference type="OrthoDB" id="4514964at2"/>
<dbReference type="InterPro" id="IPR003660">
    <property type="entry name" value="HAMP_dom"/>
</dbReference>
<sequence length="677" mass="71156">MSLKGRIFISASAVFIIGFVVVIAVISAMMQSSARRSGEKQVEQATLSLATQVSKTVAEAQLAARSAADAMEGLLHAGITDRNAYGAVMQQIIARNPQFVGGGAILEPDLAGLDADNKGTGFSDGNGRFIPYFYHADGKVAMEPLIFGGDSGSEDWYDKPRQLRQDTVTEPYLYPVNNVDVLMATASSPIIDVRGSGAGGATIDVSLEGLQKQVASFDPYKTGYVGLISEGGVWVSHPDSSLLGKTADQSLISRLSQVQDGISMKETDGVYEAIRAIPLVNTSQKWFVILTVEESELLAAAITTRNTAIILALVILAAGTALMWLLGGNISRPISQLTQRMRALAAGDVDSPVAHRERKDEIGMMAGALGVFVENAIERVKLQGESEAAQQARLARQEHVEALIQDFEAEVRQAISEVSANSGRMEQTAGALTSIAQATSSKVSTVAASSETAQISVQTVASAAEELSASIGEISRQVEQTKGVVEAAARAAALSNERVGSLDTAAQKIGEVVQLIQAIAEQTNLLALNATIEAARAGEAGRGFAVVAAEVKELANQTAKATEEISSQISGIQSSTREAVGSIQEIAETMSEVNQFTTTIADAISQQGEATREITVNVQRAADCTSDMSGSVGNVMQSAQETSGSASDVLQASQDVTRQAAKLEETIASFLQRVRAA</sequence>
<keyword evidence="11" id="KW-1185">Reference proteome</keyword>
<feature type="domain" description="Methyl-accepting transducer" evidence="7">
    <location>
        <begin position="414"/>
        <end position="657"/>
    </location>
</feature>
<dbReference type="CDD" id="cd12913">
    <property type="entry name" value="PDC1_MCP_like"/>
    <property type="match status" value="1"/>
</dbReference>
<keyword evidence="2" id="KW-0997">Cell inner membrane</keyword>
<feature type="domain" description="HAMP" evidence="9">
    <location>
        <begin position="328"/>
        <end position="381"/>
    </location>
</feature>
<dbReference type="Gene3D" id="3.30.450.20">
    <property type="entry name" value="PAS domain"/>
    <property type="match status" value="2"/>
</dbReference>
<evidence type="ECO:0000259" key="7">
    <source>
        <dbReference type="PROSITE" id="PS50111"/>
    </source>
</evidence>
<evidence type="ECO:0000259" key="8">
    <source>
        <dbReference type="PROSITE" id="PS50192"/>
    </source>
</evidence>
<evidence type="ECO:0000313" key="10">
    <source>
        <dbReference type="EMBL" id="CUA97821.1"/>
    </source>
</evidence>
<evidence type="ECO:0000256" key="4">
    <source>
        <dbReference type="ARBA" id="ARBA00029447"/>
    </source>
</evidence>
<dbReference type="PROSITE" id="PS50111">
    <property type="entry name" value="CHEMOTAXIS_TRANSDUC_2"/>
    <property type="match status" value="1"/>
</dbReference>
<dbReference type="SUPFAM" id="SSF58104">
    <property type="entry name" value="Methyl-accepting chemotaxis protein (MCP) signaling domain"/>
    <property type="match status" value="1"/>
</dbReference>
<comment type="similarity">
    <text evidence="4">Belongs to the methyl-accepting chemotaxis (MCP) protein family.</text>
</comment>
<dbReference type="Gene3D" id="6.10.340.10">
    <property type="match status" value="1"/>
</dbReference>
<dbReference type="SMART" id="SM00283">
    <property type="entry name" value="MA"/>
    <property type="match status" value="1"/>
</dbReference>
<proteinExistence type="inferred from homology"/>
<feature type="transmembrane region" description="Helical" evidence="6">
    <location>
        <begin position="308"/>
        <end position="327"/>
    </location>
</feature>
<dbReference type="GO" id="GO:0005886">
    <property type="term" value="C:plasma membrane"/>
    <property type="evidence" value="ECO:0007669"/>
    <property type="project" value="UniProtKB-SubCell"/>
</dbReference>
<dbReference type="CDD" id="cd06225">
    <property type="entry name" value="HAMP"/>
    <property type="match status" value="1"/>
</dbReference>
<evidence type="ECO:0000256" key="5">
    <source>
        <dbReference type="PROSITE-ProRule" id="PRU00284"/>
    </source>
</evidence>
<evidence type="ECO:0000256" key="2">
    <source>
        <dbReference type="ARBA" id="ARBA00022519"/>
    </source>
</evidence>
<accession>A0A0K6I412</accession>
<keyword evidence="6" id="KW-0812">Transmembrane</keyword>
<comment type="subcellular location">
    <subcellularLocation>
        <location evidence="1">Cell inner membrane</location>
        <topology evidence="1">Multi-pass membrane protein</topology>
    </subcellularLocation>
</comment>
<dbReference type="Pfam" id="PF22673">
    <property type="entry name" value="MCP-like_PDC_1"/>
    <property type="match status" value="1"/>
</dbReference>
<dbReference type="Pfam" id="PF00015">
    <property type="entry name" value="MCPsignal"/>
    <property type="match status" value="1"/>
</dbReference>
<name>A0A0K6I412_9HYPH</name>
<dbReference type="EMBL" id="CYHE01000008">
    <property type="protein sequence ID" value="CUA97821.1"/>
    <property type="molecule type" value="Genomic_DNA"/>
</dbReference>
<dbReference type="InterPro" id="IPR000727">
    <property type="entry name" value="T_SNARE_dom"/>
</dbReference>
<keyword evidence="3 5" id="KW-0807">Transducer</keyword>
<feature type="domain" description="T-SNARE coiled-coil homology" evidence="8">
    <location>
        <begin position="573"/>
        <end position="635"/>
    </location>
</feature>
<dbReference type="SMART" id="SM00304">
    <property type="entry name" value="HAMP"/>
    <property type="match status" value="1"/>
</dbReference>
<dbReference type="PROSITE" id="PS50192">
    <property type="entry name" value="T_SNARE"/>
    <property type="match status" value="1"/>
</dbReference>
<dbReference type="Gene3D" id="1.10.287.950">
    <property type="entry name" value="Methyl-accepting chemotaxis protein"/>
    <property type="match status" value="1"/>
</dbReference>
<reference evidence="11" key="1">
    <citation type="submission" date="2015-08" db="EMBL/GenBank/DDBJ databases">
        <authorList>
            <person name="Varghese N."/>
        </authorList>
    </citation>
    <scope>NUCLEOTIDE SEQUENCE [LARGE SCALE GENOMIC DNA]</scope>
    <source>
        <strain evidence="11">DSM 23407</strain>
    </source>
</reference>
<organism evidence="10 11">
    <name type="scientific">Pannonibacter indicus</name>
    <dbReference type="NCBI Taxonomy" id="466044"/>
    <lineage>
        <taxon>Bacteria</taxon>
        <taxon>Pseudomonadati</taxon>
        <taxon>Pseudomonadota</taxon>
        <taxon>Alphaproteobacteria</taxon>
        <taxon>Hyphomicrobiales</taxon>
        <taxon>Stappiaceae</taxon>
        <taxon>Pannonibacter</taxon>
    </lineage>
</organism>
<evidence type="ECO:0000313" key="11">
    <source>
        <dbReference type="Proteomes" id="UP000183900"/>
    </source>
</evidence>
<dbReference type="Proteomes" id="UP000183900">
    <property type="component" value="Unassembled WGS sequence"/>
</dbReference>
<evidence type="ECO:0000256" key="1">
    <source>
        <dbReference type="ARBA" id="ARBA00004429"/>
    </source>
</evidence>
<dbReference type="CDD" id="cd12912">
    <property type="entry name" value="PDC2_MCP_like"/>
    <property type="match status" value="1"/>
</dbReference>
<keyword evidence="6" id="KW-0472">Membrane</keyword>
<dbReference type="Pfam" id="PF00672">
    <property type="entry name" value="HAMP"/>
    <property type="match status" value="1"/>
</dbReference>
<protein>
    <submittedName>
        <fullName evidence="10">Methyl-accepting chemotaxis sensory transducer with Cache sensor</fullName>
    </submittedName>
</protein>
<dbReference type="PROSITE" id="PS50885">
    <property type="entry name" value="HAMP"/>
    <property type="match status" value="1"/>
</dbReference>
<dbReference type="PANTHER" id="PTHR32089">
    <property type="entry name" value="METHYL-ACCEPTING CHEMOTAXIS PROTEIN MCPB"/>
    <property type="match status" value="1"/>
</dbReference>
<dbReference type="PANTHER" id="PTHR32089:SF112">
    <property type="entry name" value="LYSOZYME-LIKE PROTEIN-RELATED"/>
    <property type="match status" value="1"/>
</dbReference>
<feature type="transmembrane region" description="Helical" evidence="6">
    <location>
        <begin position="6"/>
        <end position="30"/>
    </location>
</feature>
<evidence type="ECO:0000259" key="9">
    <source>
        <dbReference type="PROSITE" id="PS50885"/>
    </source>
</evidence>
<evidence type="ECO:0000256" key="3">
    <source>
        <dbReference type="ARBA" id="ARBA00023224"/>
    </source>
</evidence>
<dbReference type="RefSeq" id="WP_055456134.1">
    <property type="nucleotide sequence ID" value="NZ_CYHE01000008.1"/>
</dbReference>
<gene>
    <name evidence="10" type="ORF">Ga0061067_108101</name>
</gene>
<dbReference type="AlphaFoldDB" id="A0A0K6I412"/>
<keyword evidence="6" id="KW-1133">Transmembrane helix</keyword>
<keyword evidence="2" id="KW-1003">Cell membrane</keyword>
<dbReference type="InterPro" id="IPR004089">
    <property type="entry name" value="MCPsignal_dom"/>
</dbReference>